<feature type="transmembrane region" description="Helical" evidence="1">
    <location>
        <begin position="6"/>
        <end position="26"/>
    </location>
</feature>
<evidence type="ECO:0000313" key="2">
    <source>
        <dbReference type="EMBL" id="RTQ90015.1"/>
    </source>
</evidence>
<evidence type="ECO:0000256" key="1">
    <source>
        <dbReference type="SAM" id="Phobius"/>
    </source>
</evidence>
<accession>A0A3S0HIG7</accession>
<dbReference type="Proteomes" id="UP000271705">
    <property type="component" value="Unassembled WGS sequence"/>
</dbReference>
<dbReference type="EMBL" id="RXLZ01000018">
    <property type="protein sequence ID" value="RTQ90015.1"/>
    <property type="molecule type" value="Genomic_DNA"/>
</dbReference>
<proteinExistence type="predicted"/>
<protein>
    <recommendedName>
        <fullName evidence="4">Transmembrane protein</fullName>
    </recommendedName>
</protein>
<keyword evidence="1" id="KW-0472">Membrane</keyword>
<keyword evidence="1" id="KW-0812">Transmembrane</keyword>
<name>A0A3S0HIG7_STEMA</name>
<comment type="caution">
    <text evidence="2">The sequence shown here is derived from an EMBL/GenBank/DDBJ whole genome shotgun (WGS) entry which is preliminary data.</text>
</comment>
<reference evidence="2 3" key="1">
    <citation type="submission" date="2018-12" db="EMBL/GenBank/DDBJ databases">
        <authorList>
            <person name="Kartti S."/>
            <person name="Manni A."/>
            <person name="Chemao El Fihri M.W."/>
            <person name="Laamarti M."/>
            <person name="Temsamani L."/>
            <person name="El Jamali J.E."/>
            <person name="Ouadghiri M."/>
            <person name="Ibrahimi A."/>
            <person name="Filati-Maltouf A."/>
        </authorList>
    </citation>
    <scope>NUCLEOTIDE SEQUENCE [LARGE SCALE GENOMIC DNA]</scope>
    <source>
        <strain evidence="2 3">MDMC339</strain>
    </source>
</reference>
<evidence type="ECO:0008006" key="4">
    <source>
        <dbReference type="Google" id="ProtNLM"/>
    </source>
</evidence>
<keyword evidence="1" id="KW-1133">Transmembrane helix</keyword>
<sequence length="115" mass="12964">MSTTFMTWLGFAAMVLIAVTFTWRPAYATLRPPRHRPVAFLFGSLLFMLMAFLCAWMAATAINTGHVHLSHHRAGTIDAWRDVEPMTFWLIIVAEYVFGLLIASYSIAGIALMNR</sequence>
<feature type="transmembrane region" description="Helical" evidence="1">
    <location>
        <begin position="38"/>
        <end position="59"/>
    </location>
</feature>
<gene>
    <name evidence="2" type="ORF">EKL94_08100</name>
</gene>
<evidence type="ECO:0000313" key="3">
    <source>
        <dbReference type="Proteomes" id="UP000271705"/>
    </source>
</evidence>
<organism evidence="2 3">
    <name type="scientific">Stenotrophomonas maltophilia</name>
    <name type="common">Pseudomonas maltophilia</name>
    <name type="synonym">Xanthomonas maltophilia</name>
    <dbReference type="NCBI Taxonomy" id="40324"/>
    <lineage>
        <taxon>Bacteria</taxon>
        <taxon>Pseudomonadati</taxon>
        <taxon>Pseudomonadota</taxon>
        <taxon>Gammaproteobacteria</taxon>
        <taxon>Lysobacterales</taxon>
        <taxon>Lysobacteraceae</taxon>
        <taxon>Stenotrophomonas</taxon>
        <taxon>Stenotrophomonas maltophilia group</taxon>
    </lineage>
</organism>
<feature type="transmembrane region" description="Helical" evidence="1">
    <location>
        <begin position="88"/>
        <end position="112"/>
    </location>
</feature>
<dbReference type="AlphaFoldDB" id="A0A3S0HIG7"/>
<dbReference type="RefSeq" id="WP_126928698.1">
    <property type="nucleotide sequence ID" value="NZ_RXLZ01000018.1"/>
</dbReference>